<evidence type="ECO:0000259" key="1">
    <source>
        <dbReference type="Pfam" id="PF00535"/>
    </source>
</evidence>
<proteinExistence type="predicted"/>
<protein>
    <submittedName>
        <fullName evidence="2">Glycosyl transferase</fullName>
    </submittedName>
</protein>
<dbReference type="GO" id="GO:0016758">
    <property type="term" value="F:hexosyltransferase activity"/>
    <property type="evidence" value="ECO:0007669"/>
    <property type="project" value="UniProtKB-ARBA"/>
</dbReference>
<dbReference type="PANTHER" id="PTHR22916:SF3">
    <property type="entry name" value="UDP-GLCNAC:BETAGAL BETA-1,3-N-ACETYLGLUCOSAMINYLTRANSFERASE-LIKE PROTEIN 1"/>
    <property type="match status" value="1"/>
</dbReference>
<feature type="domain" description="Glycosyltransferase 2-like" evidence="1">
    <location>
        <begin position="7"/>
        <end position="170"/>
    </location>
</feature>
<dbReference type="Gene3D" id="3.90.550.10">
    <property type="entry name" value="Spore Coat Polysaccharide Biosynthesis Protein SpsA, Chain A"/>
    <property type="match status" value="1"/>
</dbReference>
<name>A0A919VN62_9CLOT</name>
<dbReference type="AlphaFoldDB" id="A0A919VN62"/>
<dbReference type="InterPro" id="IPR001173">
    <property type="entry name" value="Glyco_trans_2-like"/>
</dbReference>
<dbReference type="CDD" id="cd00761">
    <property type="entry name" value="Glyco_tranf_GTA_type"/>
    <property type="match status" value="1"/>
</dbReference>
<dbReference type="Proteomes" id="UP000679179">
    <property type="component" value="Unassembled WGS sequence"/>
</dbReference>
<sequence>MNKPKVTIFMPVYNSEEFISETVESILSQTFTDYEFLIVDDGSTDKTLDIIERYNDPRIKVVKNEKNMGLPYTRNLGLQLSRGEYFALIDADDICYKDRIKTQVDFLDNNDNVGVVSTHVKVFGKMSIKDNIRLHAFFNKKLNSEEIKAKLIFSNFISNPSAMIRKSVLIENNIKYRAEYSSGQDYGLWIDLLTKTNFHIISKKLLKYRFGHGNVTQKSKSKREAIHKILSKQLFENINLSYNEDDINALTTIMLKNKDVNNITDLENIYALLEKLCNHNIENGIFNNSLLMKEIQMQRYYFFVNAKLNNISLENTKYKFERLNAIDKLVIYIKVWFKHMKK</sequence>
<accession>A0A919VN62</accession>
<reference evidence="2" key="1">
    <citation type="submission" date="2021-03" db="EMBL/GenBank/DDBJ databases">
        <title>Taxonomic study of Clostridium polyendosporum from meadow-gley soil under rice.</title>
        <authorList>
            <person name="Kobayashi H."/>
            <person name="Tanizawa Y."/>
            <person name="Yagura M."/>
        </authorList>
    </citation>
    <scope>NUCLEOTIDE SEQUENCE</scope>
    <source>
        <strain evidence="2">JCM 30710</strain>
    </source>
</reference>
<keyword evidence="2" id="KW-0808">Transferase</keyword>
<dbReference type="InterPro" id="IPR029044">
    <property type="entry name" value="Nucleotide-diphossugar_trans"/>
</dbReference>
<dbReference type="PANTHER" id="PTHR22916">
    <property type="entry name" value="GLYCOSYLTRANSFERASE"/>
    <property type="match status" value="1"/>
</dbReference>
<organism evidence="2 3">
    <name type="scientific">Clostridium polyendosporum</name>
    <dbReference type="NCBI Taxonomy" id="69208"/>
    <lineage>
        <taxon>Bacteria</taxon>
        <taxon>Bacillati</taxon>
        <taxon>Bacillota</taxon>
        <taxon>Clostridia</taxon>
        <taxon>Eubacteriales</taxon>
        <taxon>Clostridiaceae</taxon>
        <taxon>Clostridium</taxon>
    </lineage>
</organism>
<dbReference type="SUPFAM" id="SSF53448">
    <property type="entry name" value="Nucleotide-diphospho-sugar transferases"/>
    <property type="match status" value="1"/>
</dbReference>
<dbReference type="Pfam" id="PF00535">
    <property type="entry name" value="Glycos_transf_2"/>
    <property type="match status" value="1"/>
</dbReference>
<keyword evidence="3" id="KW-1185">Reference proteome</keyword>
<comment type="caution">
    <text evidence="2">The sequence shown here is derived from an EMBL/GenBank/DDBJ whole genome shotgun (WGS) entry which is preliminary data.</text>
</comment>
<evidence type="ECO:0000313" key="3">
    <source>
        <dbReference type="Proteomes" id="UP000679179"/>
    </source>
</evidence>
<evidence type="ECO:0000313" key="2">
    <source>
        <dbReference type="EMBL" id="GIM30258.1"/>
    </source>
</evidence>
<gene>
    <name evidence="2" type="ORF">CPJCM30710_29240</name>
</gene>
<dbReference type="EMBL" id="BOPZ01000031">
    <property type="protein sequence ID" value="GIM30258.1"/>
    <property type="molecule type" value="Genomic_DNA"/>
</dbReference>
<dbReference type="RefSeq" id="WP_212904937.1">
    <property type="nucleotide sequence ID" value="NZ_BOPZ01000031.1"/>
</dbReference>